<evidence type="ECO:0000256" key="5">
    <source>
        <dbReference type="ARBA" id="ARBA00022777"/>
    </source>
</evidence>
<dbReference type="GO" id="GO:0005886">
    <property type="term" value="C:plasma membrane"/>
    <property type="evidence" value="ECO:0007669"/>
    <property type="project" value="TreeGrafter"/>
</dbReference>
<dbReference type="EC" id="2.7.13.3" evidence="2"/>
<dbReference type="Gene3D" id="3.30.565.10">
    <property type="entry name" value="Histidine kinase-like ATPase, C-terminal domain"/>
    <property type="match status" value="1"/>
</dbReference>
<organism evidence="8 9">
    <name type="scientific">SAR324 cluster bacterium</name>
    <dbReference type="NCBI Taxonomy" id="2024889"/>
    <lineage>
        <taxon>Bacteria</taxon>
        <taxon>Deltaproteobacteria</taxon>
        <taxon>SAR324 cluster</taxon>
    </lineage>
</organism>
<dbReference type="InterPro" id="IPR004358">
    <property type="entry name" value="Sig_transdc_His_kin-like_C"/>
</dbReference>
<dbReference type="InterPro" id="IPR050351">
    <property type="entry name" value="BphY/WalK/GraS-like"/>
</dbReference>
<evidence type="ECO:0000256" key="1">
    <source>
        <dbReference type="ARBA" id="ARBA00000085"/>
    </source>
</evidence>
<dbReference type="AlphaFoldDB" id="A0A2A4SKX7"/>
<dbReference type="InterPro" id="IPR005467">
    <property type="entry name" value="His_kinase_dom"/>
</dbReference>
<comment type="catalytic activity">
    <reaction evidence="1">
        <text>ATP + protein L-histidine = ADP + protein N-phospho-L-histidine.</text>
        <dbReference type="EC" id="2.7.13.3"/>
    </reaction>
</comment>
<evidence type="ECO:0000256" key="4">
    <source>
        <dbReference type="ARBA" id="ARBA00022679"/>
    </source>
</evidence>
<evidence type="ECO:0000313" key="8">
    <source>
        <dbReference type="EMBL" id="PCI22026.1"/>
    </source>
</evidence>
<keyword evidence="4" id="KW-0808">Transferase</keyword>
<evidence type="ECO:0000256" key="6">
    <source>
        <dbReference type="ARBA" id="ARBA00023012"/>
    </source>
</evidence>
<dbReference type="GO" id="GO:0016036">
    <property type="term" value="P:cellular response to phosphate starvation"/>
    <property type="evidence" value="ECO:0007669"/>
    <property type="project" value="TreeGrafter"/>
</dbReference>
<keyword evidence="6" id="KW-0902">Two-component regulatory system</keyword>
<dbReference type="PROSITE" id="PS50109">
    <property type="entry name" value="HIS_KIN"/>
    <property type="match status" value="1"/>
</dbReference>
<reference evidence="9" key="1">
    <citation type="submission" date="2017-08" db="EMBL/GenBank/DDBJ databases">
        <title>A dynamic microbial community with high functional redundancy inhabits the cold, oxic subseafloor aquifer.</title>
        <authorList>
            <person name="Tully B.J."/>
            <person name="Wheat C.G."/>
            <person name="Glazer B.T."/>
            <person name="Huber J.A."/>
        </authorList>
    </citation>
    <scope>NUCLEOTIDE SEQUENCE [LARGE SCALE GENOMIC DNA]</scope>
</reference>
<feature type="domain" description="Histidine kinase" evidence="7">
    <location>
        <begin position="1"/>
        <end position="108"/>
    </location>
</feature>
<dbReference type="Pfam" id="PF02518">
    <property type="entry name" value="HATPase_c"/>
    <property type="match status" value="1"/>
</dbReference>
<dbReference type="GO" id="GO:0000155">
    <property type="term" value="F:phosphorelay sensor kinase activity"/>
    <property type="evidence" value="ECO:0007669"/>
    <property type="project" value="TreeGrafter"/>
</dbReference>
<dbReference type="SMART" id="SM00387">
    <property type="entry name" value="HATPase_c"/>
    <property type="match status" value="1"/>
</dbReference>
<proteinExistence type="predicted"/>
<dbReference type="CDD" id="cd00075">
    <property type="entry name" value="HATPase"/>
    <property type="match status" value="1"/>
</dbReference>
<dbReference type="GO" id="GO:0004721">
    <property type="term" value="F:phosphoprotein phosphatase activity"/>
    <property type="evidence" value="ECO:0007669"/>
    <property type="project" value="TreeGrafter"/>
</dbReference>
<dbReference type="InterPro" id="IPR036890">
    <property type="entry name" value="HATPase_C_sf"/>
</dbReference>
<dbReference type="SUPFAM" id="SSF55874">
    <property type="entry name" value="ATPase domain of HSP90 chaperone/DNA topoisomerase II/histidine kinase"/>
    <property type="match status" value="1"/>
</dbReference>
<keyword evidence="5" id="KW-0418">Kinase</keyword>
<gene>
    <name evidence="8" type="ORF">COB67_13685</name>
</gene>
<dbReference type="PRINTS" id="PR00344">
    <property type="entry name" value="BCTRLSENSOR"/>
</dbReference>
<dbReference type="Proteomes" id="UP000218113">
    <property type="component" value="Unassembled WGS sequence"/>
</dbReference>
<comment type="caution">
    <text evidence="8">The sequence shown here is derived from an EMBL/GenBank/DDBJ whole genome shotgun (WGS) entry which is preliminary data.</text>
</comment>
<protein>
    <recommendedName>
        <fullName evidence="2">histidine kinase</fullName>
        <ecNumber evidence="2">2.7.13.3</ecNumber>
    </recommendedName>
</protein>
<keyword evidence="3" id="KW-0597">Phosphoprotein</keyword>
<name>A0A2A4SKX7_9DELT</name>
<evidence type="ECO:0000313" key="9">
    <source>
        <dbReference type="Proteomes" id="UP000218113"/>
    </source>
</evidence>
<evidence type="ECO:0000256" key="3">
    <source>
        <dbReference type="ARBA" id="ARBA00022553"/>
    </source>
</evidence>
<evidence type="ECO:0000259" key="7">
    <source>
        <dbReference type="PROSITE" id="PS50109"/>
    </source>
</evidence>
<dbReference type="PANTHER" id="PTHR45453">
    <property type="entry name" value="PHOSPHATE REGULON SENSOR PROTEIN PHOR"/>
    <property type="match status" value="1"/>
</dbReference>
<dbReference type="PANTHER" id="PTHR45453:SF1">
    <property type="entry name" value="PHOSPHATE REGULON SENSOR PROTEIN PHOR"/>
    <property type="match status" value="1"/>
</dbReference>
<dbReference type="InterPro" id="IPR003594">
    <property type="entry name" value="HATPase_dom"/>
</dbReference>
<evidence type="ECO:0000256" key="2">
    <source>
        <dbReference type="ARBA" id="ARBA00012438"/>
    </source>
</evidence>
<sequence>MQRVMENLLQNTLKYGITTGPFSMEYKQQSKYGVFSFQNSTNPIDSHERSQLFEPFFRAKNATEHAQKGKGLGLNLIRYIVVSHGGKVEANLIAEDRLEIRIYLPLAL</sequence>
<accession>A0A2A4SKX7</accession>
<dbReference type="EMBL" id="NVSR01000169">
    <property type="protein sequence ID" value="PCI22026.1"/>
    <property type="molecule type" value="Genomic_DNA"/>
</dbReference>